<feature type="compositionally biased region" description="Acidic residues" evidence="3">
    <location>
        <begin position="648"/>
        <end position="658"/>
    </location>
</feature>
<accession>A0A833VPE0</accession>
<keyword evidence="2" id="KW-0539">Nucleus</keyword>
<feature type="compositionally biased region" description="Acidic residues" evidence="3">
    <location>
        <begin position="527"/>
        <end position="543"/>
    </location>
</feature>
<evidence type="ECO:0000256" key="2">
    <source>
        <dbReference type="ARBA" id="ARBA00023242"/>
    </source>
</evidence>
<feature type="compositionally biased region" description="Low complexity" evidence="3">
    <location>
        <begin position="1"/>
        <end position="21"/>
    </location>
</feature>
<comment type="caution">
    <text evidence="5">The sequence shown here is derived from an EMBL/GenBank/DDBJ whole genome shotgun (WGS) entry which is preliminary data.</text>
</comment>
<feature type="domain" description="DDT" evidence="4">
    <location>
        <begin position="131"/>
        <end position="176"/>
    </location>
</feature>
<feature type="compositionally biased region" description="Basic residues" evidence="3">
    <location>
        <begin position="630"/>
        <end position="642"/>
    </location>
</feature>
<evidence type="ECO:0000256" key="1">
    <source>
        <dbReference type="ARBA" id="ARBA00004123"/>
    </source>
</evidence>
<dbReference type="InterPro" id="IPR028938">
    <property type="entry name" value="Rsf1-like"/>
</dbReference>
<dbReference type="OrthoDB" id="303107at2759"/>
<feature type="region of interest" description="Disordered" evidence="3">
    <location>
        <begin position="301"/>
        <end position="322"/>
    </location>
</feature>
<feature type="compositionally biased region" description="Basic and acidic residues" evidence="3">
    <location>
        <begin position="473"/>
        <end position="485"/>
    </location>
</feature>
<organism evidence="5 6">
    <name type="scientific">Carex littledalei</name>
    <dbReference type="NCBI Taxonomy" id="544730"/>
    <lineage>
        <taxon>Eukaryota</taxon>
        <taxon>Viridiplantae</taxon>
        <taxon>Streptophyta</taxon>
        <taxon>Embryophyta</taxon>
        <taxon>Tracheophyta</taxon>
        <taxon>Spermatophyta</taxon>
        <taxon>Magnoliopsida</taxon>
        <taxon>Liliopsida</taxon>
        <taxon>Poales</taxon>
        <taxon>Cyperaceae</taxon>
        <taxon>Cyperoideae</taxon>
        <taxon>Cariceae</taxon>
        <taxon>Carex</taxon>
        <taxon>Carex subgen. Euthyceras</taxon>
    </lineage>
</organism>
<comment type="subcellular location">
    <subcellularLocation>
        <location evidence="1">Nucleus</location>
    </subcellularLocation>
</comment>
<dbReference type="PANTHER" id="PTHR14296:SF3">
    <property type="entry name" value="DIKAR, ISOFORM F"/>
    <property type="match status" value="1"/>
</dbReference>
<dbReference type="GO" id="GO:0006355">
    <property type="term" value="P:regulation of DNA-templated transcription"/>
    <property type="evidence" value="ECO:0007669"/>
    <property type="project" value="InterPro"/>
</dbReference>
<evidence type="ECO:0000256" key="3">
    <source>
        <dbReference type="SAM" id="MobiDB-lite"/>
    </source>
</evidence>
<gene>
    <name evidence="5" type="ORF">FCM35_KLT05555</name>
</gene>
<feature type="compositionally biased region" description="Pro residues" evidence="3">
    <location>
        <begin position="22"/>
        <end position="59"/>
    </location>
</feature>
<evidence type="ECO:0000313" key="6">
    <source>
        <dbReference type="Proteomes" id="UP000623129"/>
    </source>
</evidence>
<feature type="compositionally biased region" description="Basic and acidic residues" evidence="3">
    <location>
        <begin position="76"/>
        <end position="97"/>
    </location>
</feature>
<dbReference type="InterPro" id="IPR018501">
    <property type="entry name" value="DDT_dom"/>
</dbReference>
<sequence>MASLVSSPSPNPLLSSSQPDLPSMPSPSPRSPSPSSPPDPPSKPNPSPSPVPSTEPSPSPAGRRQRLPRACTSRSRIRDAEPPPPPPERRRREKTEEAGSSVRVVTPLVPDPVPATDLPLFTLRSMWQLASVLNFLHVFRSLLNIAAEFTAEELESSLISPNNILDDIHMPLLKSIPPVTRMAMGRGTWVTVLCRKLRDWWHWVGEGEVPIVADHGAEIEAYKILDPATRLVVLKAICDIRVEQEDIRNYIDHSLKRGAHLSLFRKERVGGDSYGISYWYEDDPMLGHRLYREIRKVETPTVEAKKPDTKKRKGRPPPPPPPIVTYQWETVATNLNEFQEVSDKLFASKNRTEVSLAKKLKIDFLPEIEKTHKMNIALMQKKEKLLKKQQREALLLNSYLTADGVTSGRSLRHRKSVTYTFDDYDRSINEAIKLTKRSQESPEPAVGSSTRRVMPRHEASSNGKSNGPSSPPDDFHDPASPKSEDNYVETDCEGDPDESLDRSNRRRKRPRRYSEDFVDAASYDVDVTFESDDDIVGEAVYDEEYLKTRKNKSASSGSEGDEEYKLDDEEDDENPEEDEYGEEEEDYSIGSSEEELEMSRRSRRHKKESARPKRGGRKLRSVGEIDTGLRRSKRSTRPKINYRKYEVSESDTDSDVDADGAYSENDQEVSTSSQDRNEEAGEEMEEDVDYDNNYNNGGERSNIDSNGGNEVINKEYTEMVVQEEQKQESLDKERSPNEEKDSLPRRFLDLNDPAPDMGFDDGPDMPVKDEDMDDS</sequence>
<feature type="compositionally biased region" description="Acidic residues" evidence="3">
    <location>
        <begin position="486"/>
        <end position="498"/>
    </location>
</feature>
<keyword evidence="6" id="KW-1185">Reference proteome</keyword>
<dbReference type="AlphaFoldDB" id="A0A833VPE0"/>
<evidence type="ECO:0000313" key="5">
    <source>
        <dbReference type="EMBL" id="KAF3330224.1"/>
    </source>
</evidence>
<feature type="compositionally biased region" description="Acidic residues" evidence="3">
    <location>
        <begin position="559"/>
        <end position="596"/>
    </location>
</feature>
<feature type="compositionally biased region" description="Acidic residues" evidence="3">
    <location>
        <begin position="680"/>
        <end position="690"/>
    </location>
</feature>
<feature type="compositionally biased region" description="Basic residues" evidence="3">
    <location>
        <begin position="601"/>
        <end position="620"/>
    </location>
</feature>
<reference evidence="5" key="1">
    <citation type="submission" date="2020-01" db="EMBL/GenBank/DDBJ databases">
        <title>Genome sequence of Kobresia littledalei, the first chromosome-level genome in the family Cyperaceae.</title>
        <authorList>
            <person name="Qu G."/>
        </authorList>
    </citation>
    <scope>NUCLEOTIDE SEQUENCE</scope>
    <source>
        <strain evidence="5">C.B.Clarke</strain>
        <tissue evidence="5">Leaf</tissue>
    </source>
</reference>
<dbReference type="GO" id="GO:0031213">
    <property type="term" value="C:RSF complex"/>
    <property type="evidence" value="ECO:0007669"/>
    <property type="project" value="InterPro"/>
</dbReference>
<proteinExistence type="predicted"/>
<feature type="compositionally biased region" description="Basic and acidic residues" evidence="3">
    <location>
        <begin position="712"/>
        <end position="749"/>
    </location>
</feature>
<feature type="region of interest" description="Disordered" evidence="3">
    <location>
        <begin position="1"/>
        <end position="102"/>
    </location>
</feature>
<dbReference type="Pfam" id="PF02791">
    <property type="entry name" value="DDT"/>
    <property type="match status" value="1"/>
</dbReference>
<dbReference type="EMBL" id="SWLB01000014">
    <property type="protein sequence ID" value="KAF3330224.1"/>
    <property type="molecule type" value="Genomic_DNA"/>
</dbReference>
<protein>
    <submittedName>
        <fullName evidence="5">DDT domain-containing protein</fullName>
    </submittedName>
</protein>
<dbReference type="Proteomes" id="UP000623129">
    <property type="component" value="Unassembled WGS sequence"/>
</dbReference>
<evidence type="ECO:0000259" key="4">
    <source>
        <dbReference type="Pfam" id="PF02791"/>
    </source>
</evidence>
<name>A0A833VPE0_9POAL</name>
<feature type="region of interest" description="Disordered" evidence="3">
    <location>
        <begin position="433"/>
        <end position="775"/>
    </location>
</feature>
<dbReference type="PANTHER" id="PTHR14296">
    <property type="entry name" value="REMODELING AND SPACING FACTOR 1"/>
    <property type="match status" value="1"/>
</dbReference>